<dbReference type="AlphaFoldDB" id="A0A8J3JBY0"/>
<reference evidence="2 3" key="1">
    <citation type="submission" date="2021-01" db="EMBL/GenBank/DDBJ databases">
        <title>Whole genome shotgun sequence of Catellatospora bangladeshensis NBRC 107357.</title>
        <authorList>
            <person name="Komaki H."/>
            <person name="Tamura T."/>
        </authorList>
    </citation>
    <scope>NUCLEOTIDE SEQUENCE [LARGE SCALE GENOMIC DNA]</scope>
    <source>
        <strain evidence="2 3">NBRC 107357</strain>
    </source>
</reference>
<dbReference type="NCBIfam" id="NF038114">
    <property type="entry name" value="rightmost"/>
    <property type="match status" value="1"/>
</dbReference>
<name>A0A8J3JBY0_9ACTN</name>
<keyword evidence="3" id="KW-1185">Reference proteome</keyword>
<proteinExistence type="predicted"/>
<gene>
    <name evidence="2" type="ORF">Cba03nite_33860</name>
</gene>
<accession>A0A8J3JBY0</accession>
<protein>
    <submittedName>
        <fullName evidence="2">Uncharacterized protein</fullName>
    </submittedName>
</protein>
<organism evidence="2 3">
    <name type="scientific">Catellatospora bangladeshensis</name>
    <dbReference type="NCBI Taxonomy" id="310355"/>
    <lineage>
        <taxon>Bacteria</taxon>
        <taxon>Bacillati</taxon>
        <taxon>Actinomycetota</taxon>
        <taxon>Actinomycetes</taxon>
        <taxon>Micromonosporales</taxon>
        <taxon>Micromonosporaceae</taxon>
        <taxon>Catellatospora</taxon>
    </lineage>
</organism>
<sequence>MAGSGRSYNCDPNAPLDPVEVTATGNTSLRYDSTGGQYVYNPQTPKTKGLCYQFASRPSTESP</sequence>
<evidence type="ECO:0000313" key="2">
    <source>
        <dbReference type="EMBL" id="GIF82037.1"/>
    </source>
</evidence>
<evidence type="ECO:0000313" key="3">
    <source>
        <dbReference type="Proteomes" id="UP000601223"/>
    </source>
</evidence>
<dbReference type="RefSeq" id="WP_203746795.1">
    <property type="nucleotide sequence ID" value="NZ_BONF01000017.1"/>
</dbReference>
<dbReference type="Proteomes" id="UP000601223">
    <property type="component" value="Unassembled WGS sequence"/>
</dbReference>
<evidence type="ECO:0000256" key="1">
    <source>
        <dbReference type="SAM" id="MobiDB-lite"/>
    </source>
</evidence>
<feature type="region of interest" description="Disordered" evidence="1">
    <location>
        <begin position="1"/>
        <end position="21"/>
    </location>
</feature>
<dbReference type="EMBL" id="BONF01000017">
    <property type="protein sequence ID" value="GIF82037.1"/>
    <property type="molecule type" value="Genomic_DNA"/>
</dbReference>
<comment type="caution">
    <text evidence="2">The sequence shown here is derived from an EMBL/GenBank/DDBJ whole genome shotgun (WGS) entry which is preliminary data.</text>
</comment>